<evidence type="ECO:0000313" key="4">
    <source>
        <dbReference type="Proteomes" id="UP000694401"/>
    </source>
</evidence>
<dbReference type="Ensembl" id="ENSZLMT00000006457.1">
    <property type="protein sequence ID" value="ENSZLMP00000006271.1"/>
    <property type="gene ID" value="ENSZLMG00000004428.1"/>
</dbReference>
<keyword evidence="4" id="KW-1185">Reference proteome</keyword>
<name>A0A8D2P195_ZOSLA</name>
<dbReference type="AlphaFoldDB" id="A0A8D2P195"/>
<dbReference type="Proteomes" id="UP000694401">
    <property type="component" value="Unassembled WGS sequence"/>
</dbReference>
<proteinExistence type="predicted"/>
<dbReference type="InterPro" id="IPR001304">
    <property type="entry name" value="C-type_lectin-like"/>
</dbReference>
<dbReference type="InterPro" id="IPR016186">
    <property type="entry name" value="C-type_lectin-like/link_sf"/>
</dbReference>
<organism evidence="3 4">
    <name type="scientific">Zosterops lateralis melanops</name>
    <dbReference type="NCBI Taxonomy" id="1220523"/>
    <lineage>
        <taxon>Eukaryota</taxon>
        <taxon>Metazoa</taxon>
        <taxon>Chordata</taxon>
        <taxon>Craniata</taxon>
        <taxon>Vertebrata</taxon>
        <taxon>Euteleostomi</taxon>
        <taxon>Archelosauria</taxon>
        <taxon>Archosauria</taxon>
        <taxon>Dinosauria</taxon>
        <taxon>Saurischia</taxon>
        <taxon>Theropoda</taxon>
        <taxon>Coelurosauria</taxon>
        <taxon>Aves</taxon>
        <taxon>Neognathae</taxon>
        <taxon>Neoaves</taxon>
        <taxon>Telluraves</taxon>
        <taxon>Australaves</taxon>
        <taxon>Passeriformes</taxon>
        <taxon>Sylvioidea</taxon>
        <taxon>Zosteropidae</taxon>
        <taxon>Zosterops</taxon>
    </lineage>
</organism>
<dbReference type="InterPro" id="IPR033989">
    <property type="entry name" value="CD209-like_CTLD"/>
</dbReference>
<accession>A0A8D2P195</accession>
<dbReference type="GO" id="GO:0030246">
    <property type="term" value="F:carbohydrate binding"/>
    <property type="evidence" value="ECO:0007669"/>
    <property type="project" value="UniProtKB-KW"/>
</dbReference>
<sequence>MSTAPGKLGSLQSPSLGWRRFQRSCYFLSTDKKNWEKSVQNCTGMGSQLVVINSEAEQEFLSEKIKQDPRRENFYIGLFAEKVGQWQWVDKTPYNGTAAFWKPGEPNLLFAEKCAAIHVKGNTDPNTYSNWNNVLCFTSCYRICEQLEISPG</sequence>
<feature type="domain" description="C-type lectin" evidence="2">
    <location>
        <begin position="21"/>
        <end position="145"/>
    </location>
</feature>
<keyword evidence="1" id="KW-0430">Lectin</keyword>
<dbReference type="CDD" id="cd03590">
    <property type="entry name" value="CLECT_DC-SIGN_like"/>
    <property type="match status" value="1"/>
</dbReference>
<dbReference type="InterPro" id="IPR016187">
    <property type="entry name" value="CTDL_fold"/>
</dbReference>
<dbReference type="Gene3D" id="3.10.100.10">
    <property type="entry name" value="Mannose-Binding Protein A, subunit A"/>
    <property type="match status" value="1"/>
</dbReference>
<evidence type="ECO:0000256" key="1">
    <source>
        <dbReference type="ARBA" id="ARBA00022734"/>
    </source>
</evidence>
<dbReference type="PANTHER" id="PTHR22803">
    <property type="entry name" value="MANNOSE, PHOSPHOLIPASE, LECTIN RECEPTOR RELATED"/>
    <property type="match status" value="1"/>
</dbReference>
<evidence type="ECO:0000313" key="3">
    <source>
        <dbReference type="Ensembl" id="ENSZLMP00000006271.1"/>
    </source>
</evidence>
<protein>
    <recommendedName>
        <fullName evidence="2">C-type lectin domain-containing protein</fullName>
    </recommendedName>
</protein>
<evidence type="ECO:0000259" key="2">
    <source>
        <dbReference type="PROSITE" id="PS50041"/>
    </source>
</evidence>
<dbReference type="SUPFAM" id="SSF56436">
    <property type="entry name" value="C-type lectin-like"/>
    <property type="match status" value="1"/>
</dbReference>
<dbReference type="PROSITE" id="PS50041">
    <property type="entry name" value="C_TYPE_LECTIN_2"/>
    <property type="match status" value="1"/>
</dbReference>
<dbReference type="SMART" id="SM00034">
    <property type="entry name" value="CLECT"/>
    <property type="match status" value="1"/>
</dbReference>
<reference evidence="3" key="1">
    <citation type="submission" date="2025-08" db="UniProtKB">
        <authorList>
            <consortium name="Ensembl"/>
        </authorList>
    </citation>
    <scope>IDENTIFICATION</scope>
</reference>
<dbReference type="Pfam" id="PF00059">
    <property type="entry name" value="Lectin_C"/>
    <property type="match status" value="1"/>
</dbReference>
<dbReference type="InterPro" id="IPR050111">
    <property type="entry name" value="C-type_lectin/snaclec_domain"/>
</dbReference>
<reference evidence="3" key="2">
    <citation type="submission" date="2025-09" db="UniProtKB">
        <authorList>
            <consortium name="Ensembl"/>
        </authorList>
    </citation>
    <scope>IDENTIFICATION</scope>
</reference>